<dbReference type="PANTHER" id="PTHR33835:SF1">
    <property type="entry name" value="METALLO-BETA-LACTAMASE DOMAIN-CONTAINING PROTEIN"/>
    <property type="match status" value="1"/>
</dbReference>
<dbReference type="Pfam" id="PF14234">
    <property type="entry name" value="DUF4336"/>
    <property type="match status" value="1"/>
</dbReference>
<dbReference type="InterPro" id="IPR025638">
    <property type="entry name" value="DUF4336"/>
</dbReference>
<dbReference type="RefSeq" id="WP_187760386.1">
    <property type="nucleotide sequence ID" value="NZ_CP061038.1"/>
</dbReference>
<dbReference type="SUPFAM" id="SSF56281">
    <property type="entry name" value="Metallo-hydrolase/oxidoreductase"/>
    <property type="match status" value="1"/>
</dbReference>
<dbReference type="EMBL" id="CP061038">
    <property type="protein sequence ID" value="QNQ08055.1"/>
    <property type="molecule type" value="Genomic_DNA"/>
</dbReference>
<sequence length="229" mass="25434">MLQPFGDEIWIAEGPIATVAGFRYPTRMAVIRLSDGTLFIWSPVALADGLRAAVDALGPVRHIVAPNSLHHLFIGDWQAAYPDARLYAPPGLRNQRKDIVFDADLDDDPAPEWSGEIDQVAVRGNAITTEVVFFHRNSRTAIFTDLIQHFEPGWFTGWRALVARLDLMTAPEPAVPRKFRGAFTNRSAARAALRRILEWPVEKVLMAHAAPIEAGGQAFIARSFAWLLT</sequence>
<proteinExistence type="predicted"/>
<organism evidence="1 2">
    <name type="scientific">Sphingomonas alpina</name>
    <dbReference type="NCBI Taxonomy" id="653931"/>
    <lineage>
        <taxon>Bacteria</taxon>
        <taxon>Pseudomonadati</taxon>
        <taxon>Pseudomonadota</taxon>
        <taxon>Alphaproteobacteria</taxon>
        <taxon>Sphingomonadales</taxon>
        <taxon>Sphingomonadaceae</taxon>
        <taxon>Sphingomonas</taxon>
    </lineage>
</organism>
<dbReference type="InterPro" id="IPR036866">
    <property type="entry name" value="RibonucZ/Hydroxyglut_hydro"/>
</dbReference>
<dbReference type="PANTHER" id="PTHR33835">
    <property type="entry name" value="YALI0C07656P"/>
    <property type="match status" value="1"/>
</dbReference>
<dbReference type="Proteomes" id="UP000516148">
    <property type="component" value="Chromosome"/>
</dbReference>
<dbReference type="KEGG" id="spap:H3Z74_14850"/>
<keyword evidence="2" id="KW-1185">Reference proteome</keyword>
<name>A0A7H0LEF2_9SPHN</name>
<dbReference type="AlphaFoldDB" id="A0A7H0LEF2"/>
<evidence type="ECO:0000313" key="1">
    <source>
        <dbReference type="EMBL" id="QNQ08055.1"/>
    </source>
</evidence>
<gene>
    <name evidence="1" type="ORF">H3Z74_14850</name>
</gene>
<accession>A0A7H0LEF2</accession>
<reference evidence="1 2" key="1">
    <citation type="submission" date="2020-09" db="EMBL/GenBank/DDBJ databases">
        <title>Sphingomonas sp., a new species isolated from pork steak.</title>
        <authorList>
            <person name="Heidler von Heilborn D."/>
        </authorList>
    </citation>
    <scope>NUCLEOTIDE SEQUENCE [LARGE SCALE GENOMIC DNA]</scope>
    <source>
        <strain evidence="2">S8-3T</strain>
    </source>
</reference>
<evidence type="ECO:0000313" key="2">
    <source>
        <dbReference type="Proteomes" id="UP000516148"/>
    </source>
</evidence>
<protein>
    <submittedName>
        <fullName evidence="1">DUF4336 domain-containing protein</fullName>
    </submittedName>
</protein>